<dbReference type="InterPro" id="IPR055918">
    <property type="entry name" value="DUF7495"/>
</dbReference>
<dbReference type="Gene3D" id="2.60.120.560">
    <property type="entry name" value="Exo-inulinase, domain 1"/>
    <property type="match status" value="1"/>
</dbReference>
<dbReference type="Pfam" id="PF13385">
    <property type="entry name" value="Laminin_G_3"/>
    <property type="match status" value="2"/>
</dbReference>
<feature type="transmembrane region" description="Helical" evidence="7">
    <location>
        <begin position="6137"/>
        <end position="6154"/>
    </location>
</feature>
<evidence type="ECO:0000256" key="8">
    <source>
        <dbReference type="SAM" id="SignalP"/>
    </source>
</evidence>
<dbReference type="CDD" id="cd00603">
    <property type="entry name" value="IPT_PCSR"/>
    <property type="match status" value="1"/>
</dbReference>
<accession>A0A7S0K021</accession>
<dbReference type="InterPro" id="IPR014756">
    <property type="entry name" value="Ig_E-set"/>
</dbReference>
<dbReference type="SUPFAM" id="SSF49313">
    <property type="entry name" value="Cadherin-like"/>
    <property type="match status" value="7"/>
</dbReference>
<feature type="compositionally biased region" description="Low complexity" evidence="6">
    <location>
        <begin position="4629"/>
        <end position="4640"/>
    </location>
</feature>
<feature type="domain" description="Cadherin" evidence="9">
    <location>
        <begin position="3139"/>
        <end position="3252"/>
    </location>
</feature>
<feature type="domain" description="Cadherin" evidence="9">
    <location>
        <begin position="2818"/>
        <end position="2933"/>
    </location>
</feature>
<keyword evidence="5" id="KW-1015">Disulfide bond</keyword>
<dbReference type="SMART" id="SM00112">
    <property type="entry name" value="CA"/>
    <property type="match status" value="8"/>
</dbReference>
<dbReference type="GO" id="GO:0005886">
    <property type="term" value="C:plasma membrane"/>
    <property type="evidence" value="ECO:0007669"/>
    <property type="project" value="UniProtKB-SubCell"/>
</dbReference>
<evidence type="ECO:0000313" key="10">
    <source>
        <dbReference type="EMBL" id="CAD8565927.1"/>
    </source>
</evidence>
<dbReference type="SUPFAM" id="SSF81296">
    <property type="entry name" value="E set domains"/>
    <property type="match status" value="1"/>
</dbReference>
<dbReference type="CDD" id="cd11304">
    <property type="entry name" value="Cadherin_repeat"/>
    <property type="match status" value="8"/>
</dbReference>
<feature type="transmembrane region" description="Helical" evidence="7">
    <location>
        <begin position="6039"/>
        <end position="6058"/>
    </location>
</feature>
<feature type="compositionally biased region" description="Polar residues" evidence="6">
    <location>
        <begin position="5342"/>
        <end position="5355"/>
    </location>
</feature>
<evidence type="ECO:0000256" key="5">
    <source>
        <dbReference type="ARBA" id="ARBA00023157"/>
    </source>
</evidence>
<dbReference type="GO" id="GO:0007156">
    <property type="term" value="P:homophilic cell adhesion via plasma membrane adhesion molecules"/>
    <property type="evidence" value="ECO:0007669"/>
    <property type="project" value="InterPro"/>
</dbReference>
<dbReference type="SUPFAM" id="SSF49899">
    <property type="entry name" value="Concanavalin A-like lectins/glucanases"/>
    <property type="match status" value="2"/>
</dbReference>
<reference evidence="10" key="1">
    <citation type="submission" date="2021-01" db="EMBL/GenBank/DDBJ databases">
        <authorList>
            <person name="Corre E."/>
            <person name="Pelletier E."/>
            <person name="Niang G."/>
            <person name="Scheremetjew M."/>
            <person name="Finn R."/>
            <person name="Kale V."/>
            <person name="Holt S."/>
            <person name="Cochrane G."/>
            <person name="Meng A."/>
            <person name="Brown T."/>
            <person name="Cohen L."/>
        </authorList>
    </citation>
    <scope>NUCLEOTIDE SEQUENCE</scope>
    <source>
        <strain evidence="10">E4-10</strain>
    </source>
</reference>
<dbReference type="InterPro" id="IPR002126">
    <property type="entry name" value="Cadherin-like_dom"/>
</dbReference>
<evidence type="ECO:0000256" key="3">
    <source>
        <dbReference type="ARBA" id="ARBA00022737"/>
    </source>
</evidence>
<organism evidence="10">
    <name type="scientific">Cafeteria roenbergensis</name>
    <name type="common">Marine flagellate</name>
    <dbReference type="NCBI Taxonomy" id="33653"/>
    <lineage>
        <taxon>Eukaryota</taxon>
        <taxon>Sar</taxon>
        <taxon>Stramenopiles</taxon>
        <taxon>Bigyra</taxon>
        <taxon>Opalozoa</taxon>
        <taxon>Bicosoecida</taxon>
        <taxon>Cafeteriaceae</taxon>
        <taxon>Cafeteria</taxon>
    </lineage>
</organism>
<feature type="compositionally biased region" description="Low complexity" evidence="6">
    <location>
        <begin position="4927"/>
        <end position="4943"/>
    </location>
</feature>
<dbReference type="NCBIfam" id="TIGR02232">
    <property type="entry name" value="myxo_disulf_rpt"/>
    <property type="match status" value="1"/>
</dbReference>
<dbReference type="Gene3D" id="2.60.40.60">
    <property type="entry name" value="Cadherins"/>
    <property type="match status" value="7"/>
</dbReference>
<feature type="transmembrane region" description="Helical" evidence="7">
    <location>
        <begin position="6266"/>
        <end position="6287"/>
    </location>
</feature>
<feature type="region of interest" description="Disordered" evidence="6">
    <location>
        <begin position="6676"/>
        <end position="6732"/>
    </location>
</feature>
<dbReference type="Gene3D" id="2.60.120.200">
    <property type="match status" value="2"/>
</dbReference>
<dbReference type="Pfam" id="PF01833">
    <property type="entry name" value="TIG"/>
    <property type="match status" value="1"/>
</dbReference>
<feature type="domain" description="Cadherin" evidence="9">
    <location>
        <begin position="3600"/>
        <end position="3701"/>
    </location>
</feature>
<sequence>MVPRCLRLWLIPVAVWAAALPFAFGQQNGAVFLKDGDHLALAPATFGASGFTLEAWLFVVDSSDSTVLDFGGGFFHPRVALQLRDGGKAELVVDNRPLAEQRGVLRTTEAFAKNRWMHLAAVFNASSGLAAIYWDGRLRAEGPMPVPLQYQRPEAYVGRSTQVGAPLTGLVDDVRVWSVARSRADLLDGVFKSLSGPIGGLLFSLSLDEDFDGLYTVVRDSSGRNGTATLNCPPRACRVRVRGERVVCGDGFRGGQETCDDGNAASGDGCSSVCAVEAGFVCYGGETLRSADTCVSGADKFVEGFESDDDGASWLWESAQGSSAATWQTLPASKRSGEFGLRIRFDGRDALGCPPLLIGGDFRDGLAPQTAVPSGASGVPLASTGWHSVESWPLPGAAAGSSPADPLNTGSVLVLGPASTSTTAQAVDYVVGLRADAVAAEVWPGAQHSVEYRVSAWVLAESDGFGAVKFDGGPDVLGLAAFDAAGEALPTRRVSRPSAGFPAETGVWELVHADIEVTASAAPTTVVARFGNGAMVTQGRLFMTGLSLVRRCEGIPAGPALWLKADAMPNAASPQRNGEALPRWLDSSGNGVDAYAPETSRQPKLVSRAQAGLPVVRFDGSDDSMLFDTASLQLDRPMTVFLLARYTPGTSTSLHREILQGRFERYIICHYYSTIGLHATTWIGDREALGSDQTNWVLCTAQADNDFTRWWRDGSPRANLRSGLTSPSQLALGGTLARANSPSACDVAELLFYRRILTEPERVNVELYLARKWGLGESFLPETHAWTSTVPSKLRVHPDTPAADVAAATEASVDAIWTGLLETAMRDGTALGRSGMTWGRRLVGGTGSAALDSTAVLSLALRVRHAPFYAGMPFWLAVVDSRGSTAAGVAASAMPMHDACLVSGAGCGSIASYRVCFGGAKHAGQCDEVVQVAFDEWQTFTLPVADRMRAKYGVGVPTPSSLVVFLGVVAPKQVAEVLVDDIRVLTRGSAGGSDGACPRLSAYSLSGVSRAFAVPTSSLAAWSLRGATSSLAVTASAAGLRIAGTVPATAVASGGASGVTDFGLQLQEDSMTITSKQTFSPASIQRLRMRINAATTTSSGSRPTVTLCNGQVRLELDPSSSKFVYLHRNDGLSEPPSTFTQVLVDGQKSWKSDRTRNLGKILPYADQESFVFNIRITGVFGYYTGVFFRGGNPGLSYTQPDGSVIGGSADRQPAIWVRPSLPRLHVRQATTLANNEGCDPPDVLALGRWYHIAVVLEERTMVVYVDGVATCTATWTGARRRFDGPKTEPRDFWAVGHQSTSAFTELNDFRHYQQRLTSLQVSKLALASKSIDALSAMSAGSTLFREVACVLRPGAVALYEDGVLRLQREDGEAATSRSVSASSVGSKLGAGDVQMEVSVAQTPGDAISIDIDSATVDELREGARAPVFCKASGTYMLVAKLERTVAMHAEDGSVTAGEGSTGQPMDYAAARTLAGQQSFLGVTGHLATVATQGELDCVAALLASNCTIAWISGERKSTTGPSYAFADGPEAGQSVPAALAATSAGTNWWASAAGEPSLGSSDTRLVVHPTWCNAEGKTRLGQVGDCSESCGAQVRAAVVEFELPSQQVTQVARDADGATVVAVSSALSQSDMSNTGFSSEVIERAGGASSSTAARYAAAVDLMTANLLALQPKPYLLNGEADFIFGRADTSQDQVVVVDLGSVREVNRAGAYLSGSDRKVVDFFRVETSVTSASAGFTTWATRGESEAPGAVVDQITGREQFVYREDPVSARWVRFTFGRIQDGTSIGSRVQRLFVQRARPSLARLDVDGVEAVPSQAGITLAVIDPSTYSLKANASFPMDTVESRTEFARYLEEDVVAGDFVLAAARDMPSPKQLLFADNFDSSFLQAGINRRVVSDVGRGIFQLYSGATWQEMKSMCEGSGKTMCLKEHICRGGGWDNKNGWPHYGQNLDGEGFVATGDEADSWIAVGRAFSADDVCASFKELNGRAPTLAETRSWPESRVVCCEPQPVAPRWRLLFDEQIRNSTGSNNDLDKDRRQPPTYVTQSSNIRAYGYGWGNPNRPTTMYESWTVERCTSTYQQGISWALIDEAGAYAWTNVKMSLDVYQARYGMAFAVRWRSVGNYYRFFVDVSTNCITLARVRNGTATAIGPLKVSDLKSATWRHVEVTAIGHTFELALEGEVVFSATDPNPDAFLASGTAAVGWWMGYDNHMDEVRVEAVTGSAESDANVTRALRSIGVASSRGIDLGSWAAVGRKGAAPGTVPVGADQDSGFVEATTLFPCSSQSASLAENTRGDAPFPVTTHLGAGAQAFRVLPHTANRSAEVYGFDRAQYAANGTSTVLQSGSEPRAFAALELGKSTGQLGVNDPAMLDFEATPKLYAAISAQSEGFDSGYFKMGSQAEGAVFRELRHGLGASPATMDVRVTVRAVSGPNAGFEFQAFGGVFANDYYWWNRYGGVVAAVSSESVRLWAPSQGRLRGVSGSIINVGLGWGAEYANGAFSGEPFQQRAHLGEVRVRVSRMPPASFDSGWRTMHAKGRTASYAEVRHPLGKAPGRAKVLVRADTGPNAGFTFEAVGSAQSDNDLWSTSEQAAVVFGVSSSLVRIWAPDYHGSGAMIKTGEGWGNDIFSTVLASASVRVLLWEAVDVSPPDYDSKYFAMAANSDPLRQLALTGQGGEGITQLADAERSGVISQSRLPDLVEVAVTPKVGQNVGLQFTNFPMAQHSGYLTYWEYGGVLLSQNGTHARLMAPSPMEDSPSFPLSNARGYMLYVYDGWGGNINRNLETLADVRVRAWDSHPWATGDVTALVVTIRDVAEAPSASAVSLAVPENLPNGTVLLSLGVTDGDCPASFAGQPDLSDCGLQFVVESGNPDSALGFDASTGDVFVQREEAFNYEIRSVLAAVVRITDGRLHTYVMPRFEILNINDAPVLEPAVVYILEESELNTKVGPHLNATDEDEGQVLLFSIVAGNVDNAFKIGACDGQLRVRNPDAIDYEVRTNITLIVMVVDDHPTNPRNDTKPIVVQIINANDPPVIRPQTLFIPENTPLDDALAQVVATDQDGDALRYVVLAGDEREQFLLNETTGWLHVARAGLLDFEAPPSAGLGTFVLQVSVDDGEFQDNAAVTLVVTDAQDAPVFDPAPDRNNLFVLENSLGGSIVGSVTAVDQDVNDTITYAILSVVPAWAAPALELDGTTGQVTVAAAGAHLLDYETLTSIVLTVQASDSGGNHGQGPVLSVVGTFRVFVQDVNEPPSLEDASVEIAENEPFGTLVAQLNFSDPDVDGISEFAEKGLTFEVASGDPGSVFGFAKGGATNNLTVLNSAGLDFETQSNFVLTVTLVDSGSPPLNVSATVTVTVLDRNDPGRLVCNASLTGKWAYRGGPGFDAVSDLLPSPLDPTSADGTVTFVIATQLSAAEEALSLELRSDEASHAACAAACASNGACRGYTSFSWRHPAEALRGACVGRNAFADVLRHAPQSASIVRGAAKTDLCYQAALAEHSSAGTFIATLRAEDDEGDALSFEIEPSTNPAGGTLFSLAPGESEGPGRAKTSLLVGNASALDYEVLASPVLVQVAGRDAGSMTASAGWLALTLRDVNEPPRLRHTETLSRTLSEQTPAGQRIPPALGVWDQDRNSTVTFQLLSGNTNGWFAIGATDGMLTTAAAIPALSASENFLLAIRATDNAGATLDMNLSVVVSDQNVAPRFTNLADARSVLESAEAGTPLSGSAIAATDADNNPVRFALWGTPPAHPVTGDPLFAIDAQSGVLTVSAPLDFEVASSHSVTVAVTDEPDDGASAAITTLGDIVVQVIDVAEAPVGPVAGARLRAARAGGGTGPGGSVPDSALGSAFPLDSSGRLKLTMPENSAPGTVAGLRTLAWFDPDAASVSLSFRVTKAVVLQDVSALTGEPSPSGGEAGADVTSWFQAVNGTPTAQDVTGVSGAELPRWHGVSIRATAAATLNFEAARSFAVTVEASDGGLSSSETAVVTLLDVPEPPRILDPPAELSTYELDAGATVGRVVGLIPAFDADNGTVFSWRIARNYRSLGQDVFAVAPTGNPGQIFVAPGARLDFERTRSVNLTVTVADSAGAGALEASRQFSVTIRDVNDVEVESLRVLPSDPVLRAQVLAAEQAAAVSGAALPSPARMSTQGSDTCIVSGRNFGPTREWISANPGREGSSGLRVTMGGPNATRYEASGCAVSQSVGIGNVEIVCMCPPGVGSSHVVRVEVLPLAGGAPQGAALSWPSASGALLASRTLSFHRPSVSGLASGFARVPTTGEGEFRLAGEAFGPVGHPYTFLSVRYEVPGLTPSYLAANCSVSVANDVISCGIVPGVGRDHTFVVSVGGQQSDPVVLPSAYREPVVSSLEVVGQASLPPSARHDIRSAGGSVVLLRGSSFGPDDGLTRRVATYGPGGSEWAVECQLVRPHTELRCGTQAGLAGPHKWFANVAGQRSVLPAPNTTRYDAPVIQHPGGVTGPGVQNGTTRGGSDAYVAGANFGPPVTLLPPALRVSWVVTYGPTGSEYTAVNCTSASASGTRLSCLTAPGVGLGHSWRVTTQACDSGGANCGSRTSSIAASGTSYGPPVIASVRGPGAFGSTAGGQEVVVEGENFGPDVTTVEWVRYAQLVDAEAGSLGEAGTPAGASSASGAGGSAGQGLADPGDEAEEDSEDTEDLLDGSTEGFLPLQAPPGYSARTSPMHFPRGPPLFQATNCTMTESHQQIRCLSSAGAGDRLQWRLSVAGQRSITPRYAYLPPVITGLEGPRVSNLSTAGGDTVFVRGTNLGRSEELGAVRYGPFTPACDVEVPHVLLRCVSVPGVGSGLSWTVTVAGQTSRESAASGLVSSYEAPVITTMRPQSLTAQQAASGGHDTRGGVRMALEGVGFGPPGSDVWVAFGSAPVRCDPATGLVVGAETAGQDAASTADGAPSPSGGGGVPTPSATGNVSGNSTGNGTLPGPSGPDPSELASASGCALVVSATSTKILFDTPAGQGAAVPVMVLAGGQASNQVLYSYSPPEIERLTVPDRASPYEAKRLVVTGSNFGPSPTALVVRLGVDAITVPVVPIPDEVRSHTLVVVGVFASEGAIRISAAGQLSQQRVFSEASPAILSVATRAGTGDVEAGSTSGGWIVSLRVKNAGRIPRGTATPTVEVSVGGRPCRTLDLPGSLPPGGVESNAQFELDTSALGGFEVQGDAIRLGTIECIAPQGQGAEAQVLVRHRGADDASEPATVAYLPPSSLVLIGDGAGGDASRGGDSTHWRDGVAGERITVRGLNLGVSPVAVLQRLKSDGSGGVAEEKLALPTEVIVNHTEVSVRLPQWAGSGLRLLLDAGGQRGPAVLSVAPLVSYAPPSFGLSTADGTRPTQGGTPFELRGSGFGEQYSSATGELTGYVTVGDDVAECSFWNDTLIRCVTPASGGQDLPVRVWAGSQPSFLATSPVFTYDAPEIDPLLTTAPWSANTSGLVQRSVAAAALDAVGDARAAAMLRAADAVVPADKVAAWRRGEFAQFSEPLAPPVLVPGASRRSLRASGRRSLQATGGSGGAGAALPKLDGDLVRGVLSLRGANFGTDGIVTVGPLTIPSGQAQWWSHDQIVVSLPEGQGEGHFVVVGAGRSTGQVQVTPVSPALSLSYARPVVTSVSPGSSPTDACFQYERPTRQNRGADPRSGLPLRYCCQPALVTVTGENLGRVPEIDVSGVAVTELCQNVVRAGLTSSDDANNPAVVGNRCPSACDDELYAILHPNECGLSAATPGGGCCRYGSFPANLDDLDSCACPVPSTPCIVQRTHSLIAFRPPGGFGNQSRITVRVSGVDANPQPFAYDTPQVRRVTPIPYSALGGQTLQLEGINYGRGDPNVTIEIGESQCPSALWRFDATGLVAGGLPFLQCQAPVQEAGPKNATIDIGGVAGSVFAEEGLFVAVCLPGYYGGDGELCLPCPVGATCEGFGAEPVADPGWWKQALLTPNDVCPIERQQREVCPNIVPCEPKEACLGDNVCADLYEGERCARCVRGQAYRIAGLCEKCPDQPWIIVIGIVVAVMVLGAAGYLLNSRGLNMALIQISVDYFQVLAIFTSARVQWPPIIRDAFKFMSAFNLNLELAAPECISPDLDYEQKFLGIVGLPLCALALLVVVALAGYLWNTLVKRSKKGQRQSHVPGLIGAAVLLMLFIYMQETKTALDAFNCVQTNPPDGNTNGYLQAVFEPCYEPGGVHLRILPFAAMAVVVYSAGLPILLATVMWRGRHLIPYAQYLRAKGQELSPLSQSRAKAFYDSFRRLLYMFRPATYWWMLAVVARKFLIAVTSLMFNTQPGFQLSLTLLILFVSYTAQVQTRPYMSPGDRKLVVTNWNRREARRAEIAAAKREGRAPVISKALGGLADEFDDTLRPDEASKAADAVSEAVFAGGGTSSSTVAALGSRGIGSMSALQERRREAASMQLGELIYSRILDYNNFEGTLLSAAIFITLAGVCFESGRLDDEFYDLQRQILTWATLVVIGLSLLYMACVFLYDVIVTIQPARRATFCACLVDASRHREMRKQRRSVFQMANKLDGEEEDDAAAMSQEGWTRFREDFARVTQVLGTLEQQLALTTRSRDAEMERIKTQEAAAATFRASNRSRLRAGKSRRGVGPGASQSKRTFKQVRAAVSEGPEETEAETRPGKATDSRTLALAAASGGATGSASAAAAKAKAAGTAHGLASLRSKAKRRESSAAGALKLLSMAKTKGDGPLLRHTDGERDSDVVEADATLADLRD</sequence>
<dbReference type="Pfam" id="PF00028">
    <property type="entry name" value="Cadherin"/>
    <property type="match status" value="2"/>
</dbReference>
<dbReference type="PANTHER" id="PTHR24026">
    <property type="entry name" value="FAT ATYPICAL CADHERIN-RELATED"/>
    <property type="match status" value="1"/>
</dbReference>
<feature type="compositionally biased region" description="Acidic residues" evidence="6">
    <location>
        <begin position="4653"/>
        <end position="4668"/>
    </location>
</feature>
<feature type="domain" description="Cadherin" evidence="9">
    <location>
        <begin position="3709"/>
        <end position="3817"/>
    </location>
</feature>
<evidence type="ECO:0000256" key="2">
    <source>
        <dbReference type="ARBA" id="ARBA00022729"/>
    </source>
</evidence>
<dbReference type="SMART" id="SM00560">
    <property type="entry name" value="LamGL"/>
    <property type="match status" value="1"/>
</dbReference>
<feature type="transmembrane region" description="Helical" evidence="7">
    <location>
        <begin position="6197"/>
        <end position="6221"/>
    </location>
</feature>
<feature type="signal peptide" evidence="8">
    <location>
        <begin position="1"/>
        <end position="25"/>
    </location>
</feature>
<keyword evidence="2 8" id="KW-0732">Signal</keyword>
<gene>
    <name evidence="10" type="ORF">CROE0942_LOCUS10305</name>
</gene>
<keyword evidence="1 7" id="KW-0812">Transmembrane</keyword>
<evidence type="ECO:0000256" key="7">
    <source>
        <dbReference type="SAM" id="Phobius"/>
    </source>
</evidence>
<feature type="domain" description="Cadherin" evidence="9">
    <location>
        <begin position="3997"/>
        <end position="4117"/>
    </location>
</feature>
<dbReference type="InterPro" id="IPR011936">
    <property type="entry name" value="Myxo_disulph_rpt"/>
</dbReference>
<feature type="region of interest" description="Disordered" evidence="6">
    <location>
        <begin position="4907"/>
        <end position="4957"/>
    </location>
</feature>
<feature type="domain" description="Cadherin" evidence="9">
    <location>
        <begin position="3251"/>
        <end position="3381"/>
    </location>
</feature>
<evidence type="ECO:0000256" key="1">
    <source>
        <dbReference type="ARBA" id="ARBA00022692"/>
    </source>
</evidence>
<dbReference type="InterPro" id="IPR006558">
    <property type="entry name" value="LamG-like"/>
</dbReference>
<protein>
    <recommendedName>
        <fullName evidence="9">Cadherin domain-containing protein</fullName>
    </recommendedName>
</protein>
<dbReference type="InterPro" id="IPR015919">
    <property type="entry name" value="Cadherin-like_sf"/>
</dbReference>
<evidence type="ECO:0000259" key="9">
    <source>
        <dbReference type="PROSITE" id="PS50268"/>
    </source>
</evidence>
<evidence type="ECO:0000256" key="4">
    <source>
        <dbReference type="ARBA" id="ARBA00022989"/>
    </source>
</evidence>
<feature type="region of interest" description="Disordered" evidence="6">
    <location>
        <begin position="4628"/>
        <end position="4697"/>
    </location>
</feature>
<dbReference type="GO" id="GO:0005509">
    <property type="term" value="F:calcium ion binding"/>
    <property type="evidence" value="ECO:0007669"/>
    <property type="project" value="InterPro"/>
</dbReference>
<feature type="region of interest" description="Disordered" evidence="6">
    <location>
        <begin position="6586"/>
        <end position="6645"/>
    </location>
</feature>
<feature type="region of interest" description="Disordered" evidence="6">
    <location>
        <begin position="5342"/>
        <end position="5364"/>
    </location>
</feature>
<feature type="transmembrane region" description="Helical" evidence="7">
    <location>
        <begin position="6434"/>
        <end position="6454"/>
    </location>
</feature>
<feature type="compositionally biased region" description="Low complexity" evidence="6">
    <location>
        <begin position="4910"/>
        <end position="4920"/>
    </location>
</feature>
<name>A0A7S0K021_CAFRO</name>
<keyword evidence="7" id="KW-0472">Membrane</keyword>
<dbReference type="InterPro" id="IPR002909">
    <property type="entry name" value="IPT_dom"/>
</dbReference>
<feature type="compositionally biased region" description="Basic and acidic residues" evidence="6">
    <location>
        <begin position="6702"/>
        <end position="6719"/>
    </location>
</feature>
<keyword evidence="4 7" id="KW-1133">Transmembrane helix</keyword>
<feature type="transmembrane region" description="Helical" evidence="7">
    <location>
        <begin position="6012"/>
        <end position="6032"/>
    </location>
</feature>
<feature type="domain" description="Cadherin" evidence="9">
    <location>
        <begin position="3849"/>
        <end position="3993"/>
    </location>
</feature>
<dbReference type="Gene3D" id="2.60.40.10">
    <property type="entry name" value="Immunoglobulins"/>
    <property type="match status" value="1"/>
</dbReference>
<dbReference type="InterPro" id="IPR013783">
    <property type="entry name" value="Ig-like_fold"/>
</dbReference>
<feature type="transmembrane region" description="Helical" evidence="7">
    <location>
        <begin position="6293"/>
        <end position="6312"/>
    </location>
</feature>
<proteinExistence type="predicted"/>
<feature type="transmembrane region" description="Helical" evidence="7">
    <location>
        <begin position="6466"/>
        <end position="6488"/>
    </location>
</feature>
<feature type="domain" description="Cadherin" evidence="9">
    <location>
        <begin position="3485"/>
        <end position="3598"/>
    </location>
</feature>
<feature type="domain" description="Cadherin" evidence="9">
    <location>
        <begin position="2928"/>
        <end position="3033"/>
    </location>
</feature>
<keyword evidence="3" id="KW-0677">Repeat</keyword>
<dbReference type="EMBL" id="HBET01015188">
    <property type="protein sequence ID" value="CAD8565927.1"/>
    <property type="molecule type" value="Transcribed_RNA"/>
</dbReference>
<dbReference type="Pfam" id="PF24325">
    <property type="entry name" value="DUF7495"/>
    <property type="match status" value="1"/>
</dbReference>
<dbReference type="InterPro" id="IPR013320">
    <property type="entry name" value="ConA-like_dom_sf"/>
</dbReference>
<dbReference type="PROSITE" id="PS50268">
    <property type="entry name" value="CADHERIN_2"/>
    <property type="match status" value="10"/>
</dbReference>
<feature type="chain" id="PRO_5031459682" description="Cadherin domain-containing protein" evidence="8">
    <location>
        <begin position="26"/>
        <end position="6732"/>
    </location>
</feature>
<feature type="compositionally biased region" description="Basic residues" evidence="6">
    <location>
        <begin position="6594"/>
        <end position="6605"/>
    </location>
</feature>
<evidence type="ECO:0000256" key="6">
    <source>
        <dbReference type="SAM" id="MobiDB-lite"/>
    </source>
</evidence>
<feature type="domain" description="Cadherin" evidence="9">
    <location>
        <begin position="3032"/>
        <end position="3136"/>
    </location>
</feature>
<dbReference type="PRINTS" id="PR00205">
    <property type="entry name" value="CADHERIN"/>
</dbReference>
<dbReference type="PANTHER" id="PTHR24026:SF126">
    <property type="entry name" value="PROTOCADHERIN FAT 4"/>
    <property type="match status" value="1"/>
</dbReference>
<feature type="transmembrane region" description="Helical" evidence="7">
    <location>
        <begin position="6098"/>
        <end position="6125"/>
    </location>
</feature>
<feature type="compositionally biased region" description="Basic and acidic residues" evidence="6">
    <location>
        <begin position="6634"/>
        <end position="6643"/>
    </location>
</feature>